<gene>
    <name evidence="2" type="ORF">CRM76_11935</name>
</gene>
<feature type="chain" id="PRO_5013241769" evidence="1">
    <location>
        <begin position="25"/>
        <end position="99"/>
    </location>
</feature>
<sequence length="99" mass="10689">MINIFSSLFTGIILMALCSGIALAQNAPSDEQVRQAIIDQSIATYPGRCACPYNRAKNGSICGKRSAWSKAGGYAPICYRDEVTQAMITAWKANRARNG</sequence>
<evidence type="ECO:0000313" key="3">
    <source>
        <dbReference type="Proteomes" id="UP000219788"/>
    </source>
</evidence>
<accession>A0A2A7U2R5</accession>
<protein>
    <submittedName>
        <fullName evidence="2">Uncharacterized protein</fullName>
    </submittedName>
</protein>
<proteinExistence type="predicted"/>
<dbReference type="EMBL" id="PDDV01000013">
    <property type="protein sequence ID" value="PEH72590.1"/>
    <property type="molecule type" value="Genomic_DNA"/>
</dbReference>
<name>A0A2A7U2R5_EDWTA</name>
<feature type="signal peptide" evidence="1">
    <location>
        <begin position="1"/>
        <end position="24"/>
    </location>
</feature>
<evidence type="ECO:0000313" key="2">
    <source>
        <dbReference type="EMBL" id="PEH72590.1"/>
    </source>
</evidence>
<evidence type="ECO:0000256" key="1">
    <source>
        <dbReference type="SAM" id="SignalP"/>
    </source>
</evidence>
<dbReference type="Proteomes" id="UP000219788">
    <property type="component" value="Unassembled WGS sequence"/>
</dbReference>
<dbReference type="AlphaFoldDB" id="A0A2A7U2R5"/>
<keyword evidence="1" id="KW-0732">Signal</keyword>
<comment type="caution">
    <text evidence="2">The sequence shown here is derived from an EMBL/GenBank/DDBJ whole genome shotgun (WGS) entry which is preliminary data.</text>
</comment>
<dbReference type="OrthoDB" id="5525214at2"/>
<reference evidence="3" key="1">
    <citation type="submission" date="2017-09" db="EMBL/GenBank/DDBJ databases">
        <title>FDA dAtabase for Regulatory Grade micrObial Sequences (FDA-ARGOS): Supporting development and validation of Infectious Disease Dx tests.</title>
        <authorList>
            <person name="Goldberg B."/>
            <person name="Campos J."/>
            <person name="Tallon L."/>
            <person name="Sadzewicz L."/>
            <person name="Ott S."/>
            <person name="Zhao X."/>
            <person name="Nagaraj S."/>
            <person name="Vavikolanu K."/>
            <person name="Aluvathingal J."/>
            <person name="Nadendla S."/>
            <person name="Geyer C."/>
            <person name="Sichtig H."/>
        </authorList>
    </citation>
    <scope>NUCLEOTIDE SEQUENCE [LARGE SCALE GENOMIC DNA]</scope>
    <source>
        <strain evidence="3">FDAARGOS_370</strain>
    </source>
</reference>
<organism evidence="2 3">
    <name type="scientific">Edwardsiella tarda</name>
    <dbReference type="NCBI Taxonomy" id="636"/>
    <lineage>
        <taxon>Bacteria</taxon>
        <taxon>Pseudomonadati</taxon>
        <taxon>Pseudomonadota</taxon>
        <taxon>Gammaproteobacteria</taxon>
        <taxon>Enterobacterales</taxon>
        <taxon>Hafniaceae</taxon>
        <taxon>Edwardsiella</taxon>
    </lineage>
</organism>